<dbReference type="Gene3D" id="1.10.10.10">
    <property type="entry name" value="Winged helix-like DNA-binding domain superfamily/Winged helix DNA-binding domain"/>
    <property type="match status" value="1"/>
</dbReference>
<dbReference type="AlphaFoldDB" id="A0A1N6RVI0"/>
<keyword evidence="4" id="KW-1133">Transmembrane helix</keyword>
<feature type="transmembrane region" description="Helical" evidence="4">
    <location>
        <begin position="50"/>
        <end position="70"/>
    </location>
</feature>
<keyword evidence="1" id="KW-0805">Transcription regulation</keyword>
<dbReference type="PROSITE" id="PS50043">
    <property type="entry name" value="HTH_LUXR_2"/>
    <property type="match status" value="1"/>
</dbReference>
<proteinExistence type="predicted"/>
<dbReference type="PANTHER" id="PTHR44688:SF16">
    <property type="entry name" value="DNA-BINDING TRANSCRIPTIONAL ACTIVATOR DEVR_DOSR"/>
    <property type="match status" value="1"/>
</dbReference>
<dbReference type="InterPro" id="IPR016032">
    <property type="entry name" value="Sig_transdc_resp-reg_C-effctor"/>
</dbReference>
<evidence type="ECO:0000313" key="7">
    <source>
        <dbReference type="Proteomes" id="UP000186953"/>
    </source>
</evidence>
<organism evidence="6 7">
    <name type="scientific">Maribacter ulvicola</name>
    <dbReference type="NCBI Taxonomy" id="228959"/>
    <lineage>
        <taxon>Bacteria</taxon>
        <taxon>Pseudomonadati</taxon>
        <taxon>Bacteroidota</taxon>
        <taxon>Flavobacteriia</taxon>
        <taxon>Flavobacteriales</taxon>
        <taxon>Flavobacteriaceae</taxon>
        <taxon>Maribacter</taxon>
    </lineage>
</organism>
<name>A0A1N6RVI0_9FLAO</name>
<evidence type="ECO:0000313" key="6">
    <source>
        <dbReference type="EMBL" id="SIQ32726.1"/>
    </source>
</evidence>
<reference evidence="7" key="1">
    <citation type="submission" date="2017-01" db="EMBL/GenBank/DDBJ databases">
        <authorList>
            <person name="Varghese N."/>
            <person name="Submissions S."/>
        </authorList>
    </citation>
    <scope>NUCLEOTIDE SEQUENCE [LARGE SCALE GENOMIC DNA]</scope>
    <source>
        <strain evidence="7">DSM 15366</strain>
    </source>
</reference>
<protein>
    <submittedName>
        <fullName evidence="6">Regulatory protein, luxR family</fullName>
    </submittedName>
</protein>
<keyword evidence="4" id="KW-0472">Membrane</keyword>
<feature type="transmembrane region" description="Helical" evidence="4">
    <location>
        <begin position="20"/>
        <end position="38"/>
    </location>
</feature>
<dbReference type="SUPFAM" id="SSF46894">
    <property type="entry name" value="C-terminal effector domain of the bipartite response regulators"/>
    <property type="match status" value="1"/>
</dbReference>
<dbReference type="InterPro" id="IPR000792">
    <property type="entry name" value="Tscrpt_reg_LuxR_C"/>
</dbReference>
<keyword evidence="2" id="KW-0238">DNA-binding</keyword>
<evidence type="ECO:0000259" key="5">
    <source>
        <dbReference type="PROSITE" id="PS50043"/>
    </source>
</evidence>
<dbReference type="PRINTS" id="PR00038">
    <property type="entry name" value="HTHLUXR"/>
</dbReference>
<accession>A0A1N6RVI0</accession>
<evidence type="ECO:0000256" key="3">
    <source>
        <dbReference type="ARBA" id="ARBA00023163"/>
    </source>
</evidence>
<dbReference type="InterPro" id="IPR036388">
    <property type="entry name" value="WH-like_DNA-bd_sf"/>
</dbReference>
<keyword evidence="4" id="KW-0812">Transmembrane</keyword>
<dbReference type="OrthoDB" id="9807565at2"/>
<dbReference type="Pfam" id="PF00196">
    <property type="entry name" value="GerE"/>
    <property type="match status" value="1"/>
</dbReference>
<dbReference type="RefSeq" id="WP_076547611.1">
    <property type="nucleotide sequence ID" value="NZ_FTMA01000001.1"/>
</dbReference>
<dbReference type="CDD" id="cd06170">
    <property type="entry name" value="LuxR_C_like"/>
    <property type="match status" value="1"/>
</dbReference>
<dbReference type="STRING" id="228959.SAMN05421797_1011411"/>
<keyword evidence="7" id="KW-1185">Reference proteome</keyword>
<dbReference type="PANTHER" id="PTHR44688">
    <property type="entry name" value="DNA-BINDING TRANSCRIPTIONAL ACTIVATOR DEVR_DOSR"/>
    <property type="match status" value="1"/>
</dbReference>
<keyword evidence="3" id="KW-0804">Transcription</keyword>
<evidence type="ECO:0000256" key="2">
    <source>
        <dbReference type="ARBA" id="ARBA00023125"/>
    </source>
</evidence>
<dbReference type="Proteomes" id="UP000186953">
    <property type="component" value="Unassembled WGS sequence"/>
</dbReference>
<sequence length="143" mass="16842">MKVKKSSKRKIQIENTHLFLIGLTVLIVICVLIFNVVYFSSYYGIAQIDYINSLFLVPLILFIFSFGIFIEQNKQKERPKKIDTFNLTSKEKEVTTMILEKKKNKEIANELYVELSTIKTHINNIYKKVEVKNRKELFEKMNG</sequence>
<gene>
    <name evidence="6" type="ORF">SAMN05421797_1011411</name>
</gene>
<dbReference type="SMART" id="SM00421">
    <property type="entry name" value="HTH_LUXR"/>
    <property type="match status" value="1"/>
</dbReference>
<evidence type="ECO:0000256" key="1">
    <source>
        <dbReference type="ARBA" id="ARBA00023015"/>
    </source>
</evidence>
<dbReference type="EMBL" id="FTMA01000001">
    <property type="protein sequence ID" value="SIQ32726.1"/>
    <property type="molecule type" value="Genomic_DNA"/>
</dbReference>
<dbReference type="GO" id="GO:0003677">
    <property type="term" value="F:DNA binding"/>
    <property type="evidence" value="ECO:0007669"/>
    <property type="project" value="UniProtKB-KW"/>
</dbReference>
<feature type="domain" description="HTH luxR-type" evidence="5">
    <location>
        <begin position="80"/>
        <end position="143"/>
    </location>
</feature>
<dbReference type="GO" id="GO:0006355">
    <property type="term" value="P:regulation of DNA-templated transcription"/>
    <property type="evidence" value="ECO:0007669"/>
    <property type="project" value="InterPro"/>
</dbReference>
<evidence type="ECO:0000256" key="4">
    <source>
        <dbReference type="SAM" id="Phobius"/>
    </source>
</evidence>